<keyword evidence="1" id="KW-0732">Signal</keyword>
<proteinExistence type="predicted"/>
<name>A0A137P5Z8_CONC2</name>
<dbReference type="Proteomes" id="UP000070444">
    <property type="component" value="Unassembled WGS sequence"/>
</dbReference>
<evidence type="ECO:0000313" key="2">
    <source>
        <dbReference type="EMBL" id="KXN70364.1"/>
    </source>
</evidence>
<protein>
    <submittedName>
        <fullName evidence="2">Uncharacterized protein</fullName>
    </submittedName>
</protein>
<organism evidence="2 3">
    <name type="scientific">Conidiobolus coronatus (strain ATCC 28846 / CBS 209.66 / NRRL 28638)</name>
    <name type="common">Delacroixia coronata</name>
    <dbReference type="NCBI Taxonomy" id="796925"/>
    <lineage>
        <taxon>Eukaryota</taxon>
        <taxon>Fungi</taxon>
        <taxon>Fungi incertae sedis</taxon>
        <taxon>Zoopagomycota</taxon>
        <taxon>Entomophthoromycotina</taxon>
        <taxon>Entomophthoromycetes</taxon>
        <taxon>Entomophthorales</taxon>
        <taxon>Ancylistaceae</taxon>
        <taxon>Conidiobolus</taxon>
    </lineage>
</organism>
<sequence>MKLFLLTLIAPILCHKATLWENNGYDHDIQGDYGKCFNVNGNAIGIQAPWDLEVQFYKGNACQNQWYSRSWGTVKFDKACNYYSVKFAQRHDDNIHGGKGKGSVGRYDYNGHN</sequence>
<accession>A0A137P5Z8</accession>
<dbReference type="AlphaFoldDB" id="A0A137P5Z8"/>
<gene>
    <name evidence="2" type="ORF">CONCODRAFT_7053</name>
</gene>
<evidence type="ECO:0000313" key="3">
    <source>
        <dbReference type="Proteomes" id="UP000070444"/>
    </source>
</evidence>
<evidence type="ECO:0000256" key="1">
    <source>
        <dbReference type="SAM" id="SignalP"/>
    </source>
</evidence>
<reference evidence="2 3" key="1">
    <citation type="journal article" date="2015" name="Genome Biol. Evol.">
        <title>Phylogenomic analyses indicate that early fungi evolved digesting cell walls of algal ancestors of land plants.</title>
        <authorList>
            <person name="Chang Y."/>
            <person name="Wang S."/>
            <person name="Sekimoto S."/>
            <person name="Aerts A.L."/>
            <person name="Choi C."/>
            <person name="Clum A."/>
            <person name="LaButti K.M."/>
            <person name="Lindquist E.A."/>
            <person name="Yee Ngan C."/>
            <person name="Ohm R.A."/>
            <person name="Salamov A.A."/>
            <person name="Grigoriev I.V."/>
            <person name="Spatafora J.W."/>
            <person name="Berbee M.L."/>
        </authorList>
    </citation>
    <scope>NUCLEOTIDE SEQUENCE [LARGE SCALE GENOMIC DNA]</scope>
    <source>
        <strain evidence="2 3">NRRL 28638</strain>
    </source>
</reference>
<feature type="chain" id="PRO_5007294525" evidence="1">
    <location>
        <begin position="20"/>
        <end position="113"/>
    </location>
</feature>
<feature type="signal peptide" evidence="1">
    <location>
        <begin position="1"/>
        <end position="19"/>
    </location>
</feature>
<keyword evidence="3" id="KW-1185">Reference proteome</keyword>
<dbReference type="EMBL" id="KQ964504">
    <property type="protein sequence ID" value="KXN70364.1"/>
    <property type="molecule type" value="Genomic_DNA"/>
</dbReference>